<dbReference type="OrthoDB" id="1932658at2759"/>
<evidence type="ECO:0000256" key="2">
    <source>
        <dbReference type="SAM" id="MobiDB-lite"/>
    </source>
</evidence>
<name>A0A2G5CSW8_AQUCA</name>
<dbReference type="AlphaFoldDB" id="A0A2G5CSW8"/>
<dbReference type="STRING" id="218851.A0A2G5CSW8"/>
<sequence length="486" mass="53859">MNVLQYPSSIDVEKDVQIWNNAAFDNGDIIDISSSSSSSHSSKENKIPSHSFGLCRSPVCLNSSVKNSHGKPLKVLFKEGLLLNHYDHQKIGNDEIRDVSKIDAEMEDIEKEIRGLSLKLESLRLEKEEINAKKIESSGVSLMPKKIGGIPGVSNGSSRKGMSMGPSEIASSVRSQRVVKQELTPIQSGKSRRGISLGPSEIVAGVRSQRKKQEITPILYPKSQRGISMGPSEIFAGIKSQPRGMEELTPIQSSKVNRRKSCFYKLQEVDEENVVKERGGRSRSLSPKSRQALLKNQASKQRYTTIGSNKNMKKDDRVLSSIQPKNLFKEGEKSVPAKRSIKSGRVVASRYNQSSVEYTRKMSLPGNDKCDENKKCEKKRASSTGKTRVSLPESGCKQVTENKVEFASEAMRYKSLTHSDPPPILKVADFLPKIRTVRSIYESPRDSGPAKKAAELIGKKSYFGEEESGLEASVCQTLSFDDDEEE</sequence>
<evidence type="ECO:0000313" key="3">
    <source>
        <dbReference type="EMBL" id="PIA34381.1"/>
    </source>
</evidence>
<feature type="coiled-coil region" evidence="1">
    <location>
        <begin position="99"/>
        <end position="133"/>
    </location>
</feature>
<evidence type="ECO:0000313" key="4">
    <source>
        <dbReference type="Proteomes" id="UP000230069"/>
    </source>
</evidence>
<accession>A0A2G5CSW8</accession>
<dbReference type="PANTHER" id="PTHR36386:SF1">
    <property type="entry name" value="OS06G0683900 PROTEIN"/>
    <property type="match status" value="1"/>
</dbReference>
<keyword evidence="1" id="KW-0175">Coiled coil</keyword>
<feature type="compositionally biased region" description="Polar residues" evidence="2">
    <location>
        <begin position="283"/>
        <end position="301"/>
    </location>
</feature>
<reference evidence="3 4" key="1">
    <citation type="submission" date="2017-09" db="EMBL/GenBank/DDBJ databases">
        <title>WGS assembly of Aquilegia coerulea Goldsmith.</title>
        <authorList>
            <person name="Hodges S."/>
            <person name="Kramer E."/>
            <person name="Nordborg M."/>
            <person name="Tomkins J."/>
            <person name="Borevitz J."/>
            <person name="Derieg N."/>
            <person name="Yan J."/>
            <person name="Mihaltcheva S."/>
            <person name="Hayes R.D."/>
            <person name="Rokhsar D."/>
        </authorList>
    </citation>
    <scope>NUCLEOTIDE SEQUENCE [LARGE SCALE GENOMIC DNA]</scope>
    <source>
        <strain evidence="4">cv. Goldsmith</strain>
    </source>
</reference>
<gene>
    <name evidence="3" type="ORF">AQUCO_03800176v1</name>
</gene>
<proteinExistence type="predicted"/>
<dbReference type="EMBL" id="KZ305055">
    <property type="protein sequence ID" value="PIA34381.1"/>
    <property type="molecule type" value="Genomic_DNA"/>
</dbReference>
<protein>
    <submittedName>
        <fullName evidence="3">Uncharacterized protein</fullName>
    </submittedName>
</protein>
<dbReference type="PANTHER" id="PTHR36386">
    <property type="entry name" value="OS06G0683900 PROTEIN"/>
    <property type="match status" value="1"/>
</dbReference>
<dbReference type="InParanoid" id="A0A2G5CSW8"/>
<feature type="region of interest" description="Disordered" evidence="2">
    <location>
        <begin position="275"/>
        <end position="301"/>
    </location>
</feature>
<keyword evidence="4" id="KW-1185">Reference proteome</keyword>
<organism evidence="3 4">
    <name type="scientific">Aquilegia coerulea</name>
    <name type="common">Rocky mountain columbine</name>
    <dbReference type="NCBI Taxonomy" id="218851"/>
    <lineage>
        <taxon>Eukaryota</taxon>
        <taxon>Viridiplantae</taxon>
        <taxon>Streptophyta</taxon>
        <taxon>Embryophyta</taxon>
        <taxon>Tracheophyta</taxon>
        <taxon>Spermatophyta</taxon>
        <taxon>Magnoliopsida</taxon>
        <taxon>Ranunculales</taxon>
        <taxon>Ranunculaceae</taxon>
        <taxon>Thalictroideae</taxon>
        <taxon>Aquilegia</taxon>
    </lineage>
</organism>
<evidence type="ECO:0000256" key="1">
    <source>
        <dbReference type="SAM" id="Coils"/>
    </source>
</evidence>
<feature type="region of interest" description="Disordered" evidence="2">
    <location>
        <begin position="150"/>
        <end position="176"/>
    </location>
</feature>
<dbReference type="FunCoup" id="A0A2G5CSW8">
    <property type="interactions" value="239"/>
</dbReference>
<dbReference type="Proteomes" id="UP000230069">
    <property type="component" value="Unassembled WGS sequence"/>
</dbReference>